<name>A0A1H7LY25_STIAU</name>
<evidence type="ECO:0000313" key="3">
    <source>
        <dbReference type="EMBL" id="SEL03834.1"/>
    </source>
</evidence>
<proteinExistence type="predicted"/>
<dbReference type="EMBL" id="FOAP01000003">
    <property type="protein sequence ID" value="SEL03834.1"/>
    <property type="molecule type" value="Genomic_DNA"/>
</dbReference>
<feature type="region of interest" description="Disordered" evidence="1">
    <location>
        <begin position="232"/>
        <end position="256"/>
    </location>
</feature>
<keyword evidence="2" id="KW-0812">Transmembrane</keyword>
<gene>
    <name evidence="3" type="ORF">SAMN05444354_103373</name>
</gene>
<accession>A0A1H7LY25</accession>
<evidence type="ECO:0000313" key="4">
    <source>
        <dbReference type="Proteomes" id="UP000182719"/>
    </source>
</evidence>
<feature type="transmembrane region" description="Helical" evidence="2">
    <location>
        <begin position="12"/>
        <end position="29"/>
    </location>
</feature>
<feature type="region of interest" description="Disordered" evidence="1">
    <location>
        <begin position="48"/>
        <end position="67"/>
    </location>
</feature>
<organism evidence="3 4">
    <name type="scientific">Stigmatella aurantiaca</name>
    <dbReference type="NCBI Taxonomy" id="41"/>
    <lineage>
        <taxon>Bacteria</taxon>
        <taxon>Pseudomonadati</taxon>
        <taxon>Myxococcota</taxon>
        <taxon>Myxococcia</taxon>
        <taxon>Myxococcales</taxon>
        <taxon>Cystobacterineae</taxon>
        <taxon>Archangiaceae</taxon>
        <taxon>Stigmatella</taxon>
    </lineage>
</organism>
<dbReference type="Proteomes" id="UP000182719">
    <property type="component" value="Unassembled WGS sequence"/>
</dbReference>
<dbReference type="RefSeq" id="WP_075005957.1">
    <property type="nucleotide sequence ID" value="NZ_FOAP01000003.1"/>
</dbReference>
<keyword evidence="4" id="KW-1185">Reference proteome</keyword>
<protein>
    <submittedName>
        <fullName evidence="3">Uncharacterized protein</fullName>
    </submittedName>
</protein>
<evidence type="ECO:0000256" key="2">
    <source>
        <dbReference type="SAM" id="Phobius"/>
    </source>
</evidence>
<evidence type="ECO:0000256" key="1">
    <source>
        <dbReference type="SAM" id="MobiDB-lite"/>
    </source>
</evidence>
<reference evidence="4" key="1">
    <citation type="submission" date="2016-10" db="EMBL/GenBank/DDBJ databases">
        <authorList>
            <person name="Varghese N."/>
            <person name="Submissions S."/>
        </authorList>
    </citation>
    <scope>NUCLEOTIDE SEQUENCE [LARGE SCALE GENOMIC DNA]</scope>
    <source>
        <strain evidence="4">DSM 17044</strain>
    </source>
</reference>
<dbReference type="AlphaFoldDB" id="A0A1H7LY25"/>
<dbReference type="OrthoDB" id="5495803at2"/>
<keyword evidence="2" id="KW-0472">Membrane</keyword>
<sequence length="279" mass="30313">MPKGPSPLVRAGLLLFSVAVVGALIGFAWEARLSEQEEARLDTLMSRGAEGLPGVSPRSEGPTPEEQAVVRRATQGMPPYKDAIPQPLAADFLDENSPIAVAWFMTPDAPSAVLDFYQAALMDAGLPPVQRRYNANAGYIGYWMPDTQQMHTVSVLAQGEETMVLVSAGKVESFIANHGKVPPGVPLPPGARDPMVLSFREEGQVRHSIVTELGQEQVEGLRAFYQQTLEPQGWSMDDSGPAGPEDDSFSFRRGSSRLSAMVQREGARARFHLTLEQPE</sequence>
<keyword evidence="2" id="KW-1133">Transmembrane helix</keyword>